<evidence type="ECO:0000313" key="3">
    <source>
        <dbReference type="EMBL" id="DAF86337.1"/>
    </source>
</evidence>
<name>A0A8S5TVV7_9CAUD</name>
<protein>
    <submittedName>
        <fullName evidence="3">Single-strand binding protein family</fullName>
    </submittedName>
</protein>
<proteinExistence type="predicted"/>
<accession>A0A8S5TVV7</accession>
<dbReference type="GO" id="GO:0003697">
    <property type="term" value="F:single-stranded DNA binding"/>
    <property type="evidence" value="ECO:0007669"/>
    <property type="project" value="InterPro"/>
</dbReference>
<dbReference type="EMBL" id="BK015943">
    <property type="protein sequence ID" value="DAF86337.1"/>
    <property type="molecule type" value="Genomic_DNA"/>
</dbReference>
<dbReference type="InterPro" id="IPR012340">
    <property type="entry name" value="NA-bd_OB-fold"/>
</dbReference>
<dbReference type="InterPro" id="IPR000424">
    <property type="entry name" value="Primosome_PriB/ssb"/>
</dbReference>
<organism evidence="3">
    <name type="scientific">Siphoviridae sp. ctmxA102</name>
    <dbReference type="NCBI Taxonomy" id="2825657"/>
    <lineage>
        <taxon>Viruses</taxon>
        <taxon>Duplodnaviria</taxon>
        <taxon>Heunggongvirae</taxon>
        <taxon>Uroviricota</taxon>
        <taxon>Caudoviricetes</taxon>
    </lineage>
</organism>
<sequence>MLINSKAGCICGGHVAREPEAKQVGNTTVTKFSVAYGKSETELAENGKPKSLYMNVDCWGALGETAQLLSKADNCLIWGEIQSREYNGKTYYTLRADGITFGADVLLKCAAAVSGVSSLSSSEAMAQGEFVANPAISDAPQSFTPISEDEDLPF</sequence>
<dbReference type="SUPFAM" id="SSF50249">
    <property type="entry name" value="Nucleic acid-binding proteins"/>
    <property type="match status" value="1"/>
</dbReference>
<dbReference type="Gene3D" id="2.40.50.140">
    <property type="entry name" value="Nucleic acid-binding proteins"/>
    <property type="match status" value="1"/>
</dbReference>
<dbReference type="PROSITE" id="PS50935">
    <property type="entry name" value="SSB"/>
    <property type="match status" value="1"/>
</dbReference>
<evidence type="ECO:0000256" key="2">
    <source>
        <dbReference type="PROSITE-ProRule" id="PRU00252"/>
    </source>
</evidence>
<evidence type="ECO:0000256" key="1">
    <source>
        <dbReference type="ARBA" id="ARBA00023125"/>
    </source>
</evidence>
<dbReference type="Pfam" id="PF00436">
    <property type="entry name" value="SSB"/>
    <property type="match status" value="1"/>
</dbReference>
<reference evidence="3" key="1">
    <citation type="journal article" date="2021" name="Proc. Natl. Acad. Sci. U.S.A.">
        <title>A Catalog of Tens of Thousands of Viruses from Human Metagenomes Reveals Hidden Associations with Chronic Diseases.</title>
        <authorList>
            <person name="Tisza M.J."/>
            <person name="Buck C.B."/>
        </authorList>
    </citation>
    <scope>NUCLEOTIDE SEQUENCE</scope>
    <source>
        <strain evidence="3">CtmxA102</strain>
    </source>
</reference>
<keyword evidence="1 2" id="KW-0238">DNA-binding</keyword>